<comment type="caution">
    <text evidence="11">The sequence shown here is derived from an EMBL/GenBank/DDBJ whole genome shotgun (WGS) entry which is preliminary data.</text>
</comment>
<dbReference type="InterPro" id="IPR017441">
    <property type="entry name" value="Protein_kinase_ATP_BS"/>
</dbReference>
<dbReference type="Proteomes" id="UP000824190">
    <property type="component" value="Unassembled WGS sequence"/>
</dbReference>
<keyword evidence="9" id="KW-1133">Transmembrane helix</keyword>
<feature type="compositionally biased region" description="Low complexity" evidence="8">
    <location>
        <begin position="311"/>
        <end position="324"/>
    </location>
</feature>
<dbReference type="CDD" id="cd14014">
    <property type="entry name" value="STKc_PknB_like"/>
    <property type="match status" value="1"/>
</dbReference>
<proteinExistence type="predicted"/>
<evidence type="ECO:0000256" key="2">
    <source>
        <dbReference type="ARBA" id="ARBA00022527"/>
    </source>
</evidence>
<evidence type="ECO:0000256" key="5">
    <source>
        <dbReference type="ARBA" id="ARBA00022777"/>
    </source>
</evidence>
<sequence length="502" mass="54441">MTEADGQDQLARLLEEKHNLSQLTPIGHGGMGQVYRAFDSELHRWVAVKVIRPDVVSTDDAFKRFTAEMRTLAGIRHSAVMNIHYSGRSADGSATYFVMDYVPGGDLEKAINDHRDSGESFTVAEVDTDLRPVAQALDHLHNRTYPVIHRDLKPANILLPEDPGSPSVLTDFGISIAGEDTRMTSTGLVIGTEKYMAPEIFSVASTWGAHTVDYSPATDRYALALIAVEMLTLTAFRDTMSPRSWRGDRTLPGLGVGNLAPQDARVPGVADRVTAVFGKALDNDPAGRYPSAVAFLDALVAAVAPAQPVRATRPVQHTAAAPRPAATPPPERPAPEKPPRRGTGRKIGVLVTVVLLIAGIGLLGVLGYRQVMYPGWNARDSNLVDAFPELLPERQKQDGWRSMSCSGREPNGDEKARVVCADSSMTLVVVDFGDNATRQSYVNAGGTRMDYNGCLINVEEDDDEIRVYPEDEEKSRYAMIMAGSDVEAAESARDVMGDIPVC</sequence>
<dbReference type="SUPFAM" id="SSF56112">
    <property type="entry name" value="Protein kinase-like (PK-like)"/>
    <property type="match status" value="1"/>
</dbReference>
<name>A0A9D1RNN7_9CORY</name>
<dbReference type="PROSITE" id="PS50011">
    <property type="entry name" value="PROTEIN_KINASE_DOM"/>
    <property type="match status" value="1"/>
</dbReference>
<dbReference type="InterPro" id="IPR000719">
    <property type="entry name" value="Prot_kinase_dom"/>
</dbReference>
<dbReference type="PROSITE" id="PS00107">
    <property type="entry name" value="PROTEIN_KINASE_ATP"/>
    <property type="match status" value="1"/>
</dbReference>
<reference evidence="11" key="2">
    <citation type="submission" date="2021-04" db="EMBL/GenBank/DDBJ databases">
        <authorList>
            <person name="Gilroy R."/>
        </authorList>
    </citation>
    <scope>NUCLEOTIDE SEQUENCE</scope>
    <source>
        <strain evidence="11">CHK32-1732</strain>
    </source>
</reference>
<keyword evidence="2 11" id="KW-0723">Serine/threonine-protein kinase</keyword>
<evidence type="ECO:0000256" key="9">
    <source>
        <dbReference type="SAM" id="Phobius"/>
    </source>
</evidence>
<feature type="domain" description="Protein kinase" evidence="10">
    <location>
        <begin position="20"/>
        <end position="300"/>
    </location>
</feature>
<evidence type="ECO:0000313" key="12">
    <source>
        <dbReference type="Proteomes" id="UP000824190"/>
    </source>
</evidence>
<dbReference type="PANTHER" id="PTHR43289:SF6">
    <property type="entry name" value="SERINE_THREONINE-PROTEIN KINASE NEKL-3"/>
    <property type="match status" value="1"/>
</dbReference>
<feature type="binding site" evidence="7">
    <location>
        <position position="49"/>
    </location>
    <ligand>
        <name>ATP</name>
        <dbReference type="ChEBI" id="CHEBI:30616"/>
    </ligand>
</feature>
<evidence type="ECO:0000256" key="1">
    <source>
        <dbReference type="ARBA" id="ARBA00012513"/>
    </source>
</evidence>
<keyword evidence="4 7" id="KW-0547">Nucleotide-binding</keyword>
<keyword evidence="5 11" id="KW-0418">Kinase</keyword>
<evidence type="ECO:0000256" key="3">
    <source>
        <dbReference type="ARBA" id="ARBA00022679"/>
    </source>
</evidence>
<keyword evidence="6 7" id="KW-0067">ATP-binding</keyword>
<dbReference type="Gene3D" id="1.10.510.10">
    <property type="entry name" value="Transferase(Phosphotransferase) domain 1"/>
    <property type="match status" value="1"/>
</dbReference>
<dbReference type="GO" id="GO:0005524">
    <property type="term" value="F:ATP binding"/>
    <property type="evidence" value="ECO:0007669"/>
    <property type="project" value="UniProtKB-UniRule"/>
</dbReference>
<dbReference type="EC" id="2.7.11.1" evidence="1"/>
<dbReference type="AlphaFoldDB" id="A0A9D1RNN7"/>
<evidence type="ECO:0000259" key="10">
    <source>
        <dbReference type="PROSITE" id="PS50011"/>
    </source>
</evidence>
<organism evidence="11 12">
    <name type="scientific">Candidatus Corynebacterium avicola</name>
    <dbReference type="NCBI Taxonomy" id="2838527"/>
    <lineage>
        <taxon>Bacteria</taxon>
        <taxon>Bacillati</taxon>
        <taxon>Actinomycetota</taxon>
        <taxon>Actinomycetes</taxon>
        <taxon>Mycobacteriales</taxon>
        <taxon>Corynebacteriaceae</taxon>
        <taxon>Corynebacterium</taxon>
    </lineage>
</organism>
<reference evidence="11" key="1">
    <citation type="journal article" date="2021" name="PeerJ">
        <title>Extensive microbial diversity within the chicken gut microbiome revealed by metagenomics and culture.</title>
        <authorList>
            <person name="Gilroy R."/>
            <person name="Ravi A."/>
            <person name="Getino M."/>
            <person name="Pursley I."/>
            <person name="Horton D.L."/>
            <person name="Alikhan N.F."/>
            <person name="Baker D."/>
            <person name="Gharbi K."/>
            <person name="Hall N."/>
            <person name="Watson M."/>
            <person name="Adriaenssens E.M."/>
            <person name="Foster-Nyarko E."/>
            <person name="Jarju S."/>
            <person name="Secka A."/>
            <person name="Antonio M."/>
            <person name="Oren A."/>
            <person name="Chaudhuri R.R."/>
            <person name="La Ragione R."/>
            <person name="Hildebrand F."/>
            <person name="Pallen M.J."/>
        </authorList>
    </citation>
    <scope>NUCLEOTIDE SEQUENCE</scope>
    <source>
        <strain evidence="11">CHK32-1732</strain>
    </source>
</reference>
<dbReference type="PANTHER" id="PTHR43289">
    <property type="entry name" value="MITOGEN-ACTIVATED PROTEIN KINASE KINASE KINASE 20-RELATED"/>
    <property type="match status" value="1"/>
</dbReference>
<dbReference type="PROSITE" id="PS00108">
    <property type="entry name" value="PROTEIN_KINASE_ST"/>
    <property type="match status" value="1"/>
</dbReference>
<evidence type="ECO:0000256" key="6">
    <source>
        <dbReference type="ARBA" id="ARBA00022840"/>
    </source>
</evidence>
<keyword evidence="9" id="KW-0812">Transmembrane</keyword>
<keyword evidence="9" id="KW-0472">Membrane</keyword>
<protein>
    <recommendedName>
        <fullName evidence="1">non-specific serine/threonine protein kinase</fullName>
        <ecNumber evidence="1">2.7.11.1</ecNumber>
    </recommendedName>
</protein>
<feature type="transmembrane region" description="Helical" evidence="9">
    <location>
        <begin position="347"/>
        <end position="368"/>
    </location>
</feature>
<keyword evidence="3" id="KW-0808">Transferase</keyword>
<dbReference type="Pfam" id="PF00069">
    <property type="entry name" value="Pkinase"/>
    <property type="match status" value="1"/>
</dbReference>
<dbReference type="EMBL" id="DXGC01000035">
    <property type="protein sequence ID" value="HIW90730.1"/>
    <property type="molecule type" value="Genomic_DNA"/>
</dbReference>
<dbReference type="GO" id="GO:0004674">
    <property type="term" value="F:protein serine/threonine kinase activity"/>
    <property type="evidence" value="ECO:0007669"/>
    <property type="project" value="UniProtKB-KW"/>
</dbReference>
<dbReference type="InterPro" id="IPR011009">
    <property type="entry name" value="Kinase-like_dom_sf"/>
</dbReference>
<dbReference type="InterPro" id="IPR008271">
    <property type="entry name" value="Ser/Thr_kinase_AS"/>
</dbReference>
<dbReference type="SMART" id="SM00220">
    <property type="entry name" value="S_TKc"/>
    <property type="match status" value="1"/>
</dbReference>
<evidence type="ECO:0000256" key="7">
    <source>
        <dbReference type="PROSITE-ProRule" id="PRU10141"/>
    </source>
</evidence>
<evidence type="ECO:0000313" key="11">
    <source>
        <dbReference type="EMBL" id="HIW90730.1"/>
    </source>
</evidence>
<feature type="region of interest" description="Disordered" evidence="8">
    <location>
        <begin position="311"/>
        <end position="343"/>
    </location>
</feature>
<evidence type="ECO:0000256" key="4">
    <source>
        <dbReference type="ARBA" id="ARBA00022741"/>
    </source>
</evidence>
<evidence type="ECO:0000256" key="8">
    <source>
        <dbReference type="SAM" id="MobiDB-lite"/>
    </source>
</evidence>
<dbReference type="Gene3D" id="3.30.200.20">
    <property type="entry name" value="Phosphorylase Kinase, domain 1"/>
    <property type="match status" value="1"/>
</dbReference>
<gene>
    <name evidence="11" type="ORF">H9870_03585</name>
</gene>
<accession>A0A9D1RNN7</accession>